<dbReference type="InterPro" id="IPR013384">
    <property type="entry name" value="Flagell_FlgL"/>
</dbReference>
<dbReference type="AlphaFoldDB" id="A0A848G7S9"/>
<dbReference type="PANTHER" id="PTHR42792">
    <property type="entry name" value="FLAGELLIN"/>
    <property type="match status" value="1"/>
</dbReference>
<dbReference type="InterPro" id="IPR001492">
    <property type="entry name" value="Flagellin"/>
</dbReference>
<protein>
    <submittedName>
        <fullName evidence="7">Flagellar hook-associated protein FlgL</fullName>
    </submittedName>
</protein>
<dbReference type="Gene3D" id="1.20.1330.10">
    <property type="entry name" value="f41 fragment of flagellin, N-terminal domain"/>
    <property type="match status" value="2"/>
</dbReference>
<evidence type="ECO:0000256" key="1">
    <source>
        <dbReference type="ARBA" id="ARBA00004365"/>
    </source>
</evidence>
<dbReference type="Proteomes" id="UP000580043">
    <property type="component" value="Unassembled WGS sequence"/>
</dbReference>
<comment type="caution">
    <text evidence="7">The sequence shown here is derived from an EMBL/GenBank/DDBJ whole genome shotgun (WGS) entry which is preliminary data.</text>
</comment>
<dbReference type="GO" id="GO:0005576">
    <property type="term" value="C:extracellular region"/>
    <property type="evidence" value="ECO:0007669"/>
    <property type="project" value="UniProtKB-SubCell"/>
</dbReference>
<dbReference type="RefSeq" id="WP_169147796.1">
    <property type="nucleotide sequence ID" value="NZ_JABBGA010000024.1"/>
</dbReference>
<evidence type="ECO:0000256" key="4">
    <source>
        <dbReference type="ARBA" id="ARBA00023143"/>
    </source>
</evidence>
<keyword evidence="4" id="KW-0975">Bacterial flagellum</keyword>
<evidence type="ECO:0000313" key="7">
    <source>
        <dbReference type="EMBL" id="NML28267.1"/>
    </source>
</evidence>
<evidence type="ECO:0000259" key="6">
    <source>
        <dbReference type="Pfam" id="PF00700"/>
    </source>
</evidence>
<keyword evidence="7" id="KW-0966">Cell projection</keyword>
<dbReference type="GO" id="GO:0071973">
    <property type="term" value="P:bacterial-type flagellum-dependent cell motility"/>
    <property type="evidence" value="ECO:0007669"/>
    <property type="project" value="InterPro"/>
</dbReference>
<keyword evidence="7" id="KW-0282">Flagellum</keyword>
<name>A0A848G7S9_9RHOO</name>
<dbReference type="GO" id="GO:0009424">
    <property type="term" value="C:bacterial-type flagellum hook"/>
    <property type="evidence" value="ECO:0007669"/>
    <property type="project" value="InterPro"/>
</dbReference>
<organism evidence="7 8">
    <name type="scientific">Zoogloea dura</name>
    <dbReference type="NCBI Taxonomy" id="2728840"/>
    <lineage>
        <taxon>Bacteria</taxon>
        <taxon>Pseudomonadati</taxon>
        <taxon>Pseudomonadota</taxon>
        <taxon>Betaproteobacteria</taxon>
        <taxon>Rhodocyclales</taxon>
        <taxon>Zoogloeaceae</taxon>
        <taxon>Zoogloea</taxon>
    </lineage>
</organism>
<dbReference type="InterPro" id="IPR046358">
    <property type="entry name" value="Flagellin_C"/>
</dbReference>
<proteinExistence type="inferred from homology"/>
<reference evidence="7 8" key="1">
    <citation type="submission" date="2020-04" db="EMBL/GenBank/DDBJ databases">
        <title>Zoogloea sp. G-4-1-14 isolated from soil.</title>
        <authorList>
            <person name="Dahal R.H."/>
        </authorList>
    </citation>
    <scope>NUCLEOTIDE SEQUENCE [LARGE SCALE GENOMIC DNA]</scope>
    <source>
        <strain evidence="7 8">G-4-1-14</strain>
    </source>
</reference>
<dbReference type="SUPFAM" id="SSF64518">
    <property type="entry name" value="Phase 1 flagellin"/>
    <property type="match status" value="1"/>
</dbReference>
<evidence type="ECO:0000313" key="8">
    <source>
        <dbReference type="Proteomes" id="UP000580043"/>
    </source>
</evidence>
<evidence type="ECO:0000259" key="5">
    <source>
        <dbReference type="Pfam" id="PF00669"/>
    </source>
</evidence>
<evidence type="ECO:0000256" key="3">
    <source>
        <dbReference type="ARBA" id="ARBA00005709"/>
    </source>
</evidence>
<gene>
    <name evidence="7" type="primary">flgL</name>
    <name evidence="7" type="ORF">HHL15_21115</name>
</gene>
<dbReference type="NCBIfam" id="TIGR02550">
    <property type="entry name" value="flagell_flgL"/>
    <property type="match status" value="1"/>
</dbReference>
<sequence>MRITTGMIFDKGVQQMQRQNSQLLDTQQQVATGRRILTPSDDPVASARALEVSQSQSVNKLYASNQGYANDALRLVDSKLGAANDLVTYVRTRAVESGNGTYTASDQATIADDLEQQFAALQSIANSRDSAGDYVFAGYRSNAQPFVGSLAGGVSYQGDQGTRTLQISETRNLPITSSGDEIFNSIRAPVGSAFALSAATNSGSALVSGTSLGGYNGHAYAISVSAGPTYQVFDSTADPSHSSPITPTVSASGNDTTLSFGGVSMTLTGTPAAGDSYSLSSVASSFDVLGNFVTALNSGNAAVTRFNANQTIAGMDASQDSINEVRSGVGARMVEVEAQQNINGDLDLQYSETLSRLQDADYAETVSNLSQQQIYLQAAQQSFMRVSNLSLFNYLN</sequence>
<dbReference type="PANTHER" id="PTHR42792:SF1">
    <property type="entry name" value="FLAGELLAR HOOK-ASSOCIATED PROTEIN 3"/>
    <property type="match status" value="1"/>
</dbReference>
<feature type="domain" description="Flagellin N-terminal" evidence="5">
    <location>
        <begin position="14"/>
        <end position="139"/>
    </location>
</feature>
<keyword evidence="7" id="KW-0969">Cilium</keyword>
<dbReference type="InterPro" id="IPR001029">
    <property type="entry name" value="Flagellin_N"/>
</dbReference>
<feature type="domain" description="Flagellin C-terminal" evidence="6">
    <location>
        <begin position="315"/>
        <end position="395"/>
    </location>
</feature>
<dbReference type="GO" id="GO:0005198">
    <property type="term" value="F:structural molecule activity"/>
    <property type="evidence" value="ECO:0007669"/>
    <property type="project" value="InterPro"/>
</dbReference>
<dbReference type="Pfam" id="PF00669">
    <property type="entry name" value="Flagellin_N"/>
    <property type="match status" value="1"/>
</dbReference>
<dbReference type="Pfam" id="PF00700">
    <property type="entry name" value="Flagellin_C"/>
    <property type="match status" value="1"/>
</dbReference>
<dbReference type="EMBL" id="JABBGA010000024">
    <property type="protein sequence ID" value="NML28267.1"/>
    <property type="molecule type" value="Genomic_DNA"/>
</dbReference>
<comment type="similarity">
    <text evidence="3">Belongs to the bacterial flagellin family.</text>
</comment>
<evidence type="ECO:0000256" key="2">
    <source>
        <dbReference type="ARBA" id="ARBA00004613"/>
    </source>
</evidence>
<accession>A0A848G7S9</accession>
<comment type="subcellular location">
    <subcellularLocation>
        <location evidence="1">Bacterial flagellum</location>
    </subcellularLocation>
    <subcellularLocation>
        <location evidence="2">Secreted</location>
    </subcellularLocation>
</comment>
<keyword evidence="8" id="KW-1185">Reference proteome</keyword>